<comment type="caution">
    <text evidence="3">The sequence shown here is derived from an EMBL/GenBank/DDBJ whole genome shotgun (WGS) entry which is preliminary data.</text>
</comment>
<organism evidence="3 4">
    <name type="scientific">Calothrix parietina FACHB-288</name>
    <dbReference type="NCBI Taxonomy" id="2692896"/>
    <lineage>
        <taxon>Bacteria</taxon>
        <taxon>Bacillati</taxon>
        <taxon>Cyanobacteriota</taxon>
        <taxon>Cyanophyceae</taxon>
        <taxon>Nostocales</taxon>
        <taxon>Calotrichaceae</taxon>
        <taxon>Calothrix</taxon>
    </lineage>
</organism>
<feature type="compositionally biased region" description="Low complexity" evidence="1">
    <location>
        <begin position="171"/>
        <end position="191"/>
    </location>
</feature>
<evidence type="ECO:0000313" key="4">
    <source>
        <dbReference type="Proteomes" id="UP000658514"/>
    </source>
</evidence>
<evidence type="ECO:0000313" key="3">
    <source>
        <dbReference type="EMBL" id="MBD2195595.1"/>
    </source>
</evidence>
<gene>
    <name evidence="3" type="ORF">H6G24_08855</name>
</gene>
<feature type="domain" description="SH3b" evidence="2">
    <location>
        <begin position="109"/>
        <end position="161"/>
    </location>
</feature>
<dbReference type="Gene3D" id="2.30.30.40">
    <property type="entry name" value="SH3 Domains"/>
    <property type="match status" value="1"/>
</dbReference>
<evidence type="ECO:0000256" key="1">
    <source>
        <dbReference type="SAM" id="MobiDB-lite"/>
    </source>
</evidence>
<feature type="region of interest" description="Disordered" evidence="1">
    <location>
        <begin position="146"/>
        <end position="191"/>
    </location>
</feature>
<accession>A0ABR8A7Y7</accession>
<feature type="compositionally biased region" description="Low complexity" evidence="1">
    <location>
        <begin position="64"/>
        <end position="76"/>
    </location>
</feature>
<name>A0ABR8A7Y7_9CYAN</name>
<dbReference type="RefSeq" id="WP_190539685.1">
    <property type="nucleotide sequence ID" value="NZ_CAWPNO010000013.1"/>
</dbReference>
<proteinExistence type="predicted"/>
<sequence>MFTNVLKFILGVLLAIAILIGSGVATALYFMNRTAIPPSKPIFPNDNPSQKVQSPKPTGKVAQSTASPSPSASPSASPSPTPTESPTDEASPKPLPDGAYRGKVTWSQGLSLRSEPKQDAERVGGVGFNQKVVILEESPDKLWQKIRQEDTNQEGWVKAGNTQRVDDNEETQQPQAPQENQQPENQQPENQ</sequence>
<dbReference type="InterPro" id="IPR003646">
    <property type="entry name" value="SH3-like_bac-type"/>
</dbReference>
<keyword evidence="4" id="KW-1185">Reference proteome</keyword>
<feature type="region of interest" description="Disordered" evidence="1">
    <location>
        <begin position="41"/>
        <end position="128"/>
    </location>
</feature>
<feature type="compositionally biased region" description="Polar residues" evidence="1">
    <location>
        <begin position="46"/>
        <end position="56"/>
    </location>
</feature>
<dbReference type="Proteomes" id="UP000658514">
    <property type="component" value="Unassembled WGS sequence"/>
</dbReference>
<evidence type="ECO:0000259" key="2">
    <source>
        <dbReference type="Pfam" id="PF08239"/>
    </source>
</evidence>
<dbReference type="Pfam" id="PF08239">
    <property type="entry name" value="SH3_3"/>
    <property type="match status" value="1"/>
</dbReference>
<dbReference type="EMBL" id="JACJQH010000011">
    <property type="protein sequence ID" value="MBD2195595.1"/>
    <property type="molecule type" value="Genomic_DNA"/>
</dbReference>
<reference evidence="3 4" key="1">
    <citation type="journal article" date="2020" name="ISME J.">
        <title>Comparative genomics reveals insights into cyanobacterial evolution and habitat adaptation.</title>
        <authorList>
            <person name="Chen M.Y."/>
            <person name="Teng W.K."/>
            <person name="Zhao L."/>
            <person name="Hu C.X."/>
            <person name="Zhou Y.K."/>
            <person name="Han B.P."/>
            <person name="Song L.R."/>
            <person name="Shu W.S."/>
        </authorList>
    </citation>
    <scope>NUCLEOTIDE SEQUENCE [LARGE SCALE GENOMIC DNA]</scope>
    <source>
        <strain evidence="3 4">FACHB-288</strain>
    </source>
</reference>
<protein>
    <submittedName>
        <fullName evidence="3">SH3 domain-containing protein</fullName>
    </submittedName>
</protein>